<evidence type="ECO:0000256" key="1">
    <source>
        <dbReference type="ARBA" id="ARBA00004613"/>
    </source>
</evidence>
<comment type="subcellular location">
    <subcellularLocation>
        <location evidence="1">Secreted</location>
    </subcellularLocation>
</comment>
<dbReference type="PANTHER" id="PTHR15283">
    <property type="entry name" value="GREMLIN 1"/>
    <property type="match status" value="1"/>
</dbReference>
<dbReference type="VEuPathDB" id="VectorBase:RPRC008554"/>
<dbReference type="PANTHER" id="PTHR15283:SF4">
    <property type="entry name" value="BURSICON"/>
    <property type="match status" value="1"/>
</dbReference>
<protein>
    <submittedName>
        <fullName evidence="7">Bursicon</fullName>
    </submittedName>
</protein>
<dbReference type="eggNOG" id="ENOG502QZFW">
    <property type="taxonomic scope" value="Eukaryota"/>
</dbReference>
<dbReference type="GO" id="GO:0005615">
    <property type="term" value="C:extracellular space"/>
    <property type="evidence" value="ECO:0007669"/>
    <property type="project" value="TreeGrafter"/>
</dbReference>
<dbReference type="InterPro" id="IPR004133">
    <property type="entry name" value="DAN_dom"/>
</dbReference>
<dbReference type="GO" id="GO:0009887">
    <property type="term" value="P:animal organ morphogenesis"/>
    <property type="evidence" value="ECO:0007669"/>
    <property type="project" value="TreeGrafter"/>
</dbReference>
<evidence type="ECO:0000259" key="6">
    <source>
        <dbReference type="PROSITE" id="PS01225"/>
    </source>
</evidence>
<evidence type="ECO:0000256" key="3">
    <source>
        <dbReference type="ARBA" id="ARBA00022729"/>
    </source>
</evidence>
<comment type="caution">
    <text evidence="5">Lacks conserved residue(s) required for the propagation of feature annotation.</text>
</comment>
<dbReference type="Pfam" id="PF03045">
    <property type="entry name" value="DAN"/>
    <property type="match status" value="1"/>
</dbReference>
<dbReference type="STRING" id="13249.T1HWY4"/>
<dbReference type="InterPro" id="IPR029034">
    <property type="entry name" value="Cystine-knot_cytokine"/>
</dbReference>
<dbReference type="EMBL" id="ACPB03012299">
    <property type="status" value="NOT_ANNOTATED_CDS"/>
    <property type="molecule type" value="Genomic_DNA"/>
</dbReference>
<dbReference type="SMART" id="SM00041">
    <property type="entry name" value="CT"/>
    <property type="match status" value="1"/>
</dbReference>
<sequence>MEHMLITGAILVLIALIKPAYCEDIVLNELDMNKVESNVHIDQAKPINPKELDESVQEVYKKLLKAQQGGQLVTRREHLKKDWCKAEPLVHKIRDAGCIPNTVVNRFCYGQCNSFYIPGRSGRRRRSEVDFRSCAACRPSLANWITVNLSCPGGNPPHKTRRVYRVKRCKCVAHDFLLKHICPARVSQGEEEKKMALHQFASDVFSLGIRYFQTVFYDYRANGKKVRASTPCHGLRINIKIFPTITQFGIHGLIHNTDIIIDFLL</sequence>
<name>T1HWY4_RHOPR</name>
<proteinExistence type="predicted"/>
<accession>T1HWY4</accession>
<keyword evidence="4" id="KW-1015">Disulfide bond</keyword>
<dbReference type="GO" id="GO:0036122">
    <property type="term" value="F:BMP binding"/>
    <property type="evidence" value="ECO:0007669"/>
    <property type="project" value="TreeGrafter"/>
</dbReference>
<feature type="domain" description="CTCK" evidence="6">
    <location>
        <begin position="84"/>
        <end position="183"/>
    </location>
</feature>
<evidence type="ECO:0000313" key="7">
    <source>
        <dbReference type="EnsemblMetazoa" id="RPRC008554-PA"/>
    </source>
</evidence>
<dbReference type="Gene3D" id="2.10.90.10">
    <property type="entry name" value="Cystine-knot cytokines"/>
    <property type="match status" value="1"/>
</dbReference>
<dbReference type="EnsemblMetazoa" id="RPRC008554-RA">
    <property type="protein sequence ID" value="RPRC008554-PA"/>
    <property type="gene ID" value="RPRC008554"/>
</dbReference>
<dbReference type="HOGENOM" id="CLU_1050937_0_0_1"/>
<dbReference type="Proteomes" id="UP000015103">
    <property type="component" value="Unassembled WGS sequence"/>
</dbReference>
<evidence type="ECO:0000256" key="2">
    <source>
        <dbReference type="ARBA" id="ARBA00022525"/>
    </source>
</evidence>
<dbReference type="InterPro" id="IPR006207">
    <property type="entry name" value="Cys_knot_C"/>
</dbReference>
<dbReference type="PROSITE" id="PS01225">
    <property type="entry name" value="CTCK_2"/>
    <property type="match status" value="1"/>
</dbReference>
<dbReference type="InParanoid" id="T1HWY4"/>
<dbReference type="GO" id="GO:0038098">
    <property type="term" value="P:sequestering of BMP from receptor via BMP binding"/>
    <property type="evidence" value="ECO:0007669"/>
    <property type="project" value="TreeGrafter"/>
</dbReference>
<dbReference type="GO" id="GO:0048018">
    <property type="term" value="F:receptor ligand activity"/>
    <property type="evidence" value="ECO:0007669"/>
    <property type="project" value="TreeGrafter"/>
</dbReference>
<keyword evidence="2" id="KW-0964">Secreted</keyword>
<evidence type="ECO:0000313" key="8">
    <source>
        <dbReference type="Proteomes" id="UP000015103"/>
    </source>
</evidence>
<evidence type="ECO:0000256" key="5">
    <source>
        <dbReference type="PROSITE-ProRule" id="PRU00039"/>
    </source>
</evidence>
<evidence type="ECO:0000256" key="4">
    <source>
        <dbReference type="ARBA" id="ARBA00023157"/>
    </source>
</evidence>
<keyword evidence="8" id="KW-1185">Reference proteome</keyword>
<keyword evidence="3" id="KW-0732">Signal</keyword>
<reference evidence="7" key="1">
    <citation type="submission" date="2015-05" db="UniProtKB">
        <authorList>
            <consortium name="EnsemblMetazoa"/>
        </authorList>
    </citation>
    <scope>IDENTIFICATION</scope>
</reference>
<organism evidence="7 8">
    <name type="scientific">Rhodnius prolixus</name>
    <name type="common">Triatomid bug</name>
    <dbReference type="NCBI Taxonomy" id="13249"/>
    <lineage>
        <taxon>Eukaryota</taxon>
        <taxon>Metazoa</taxon>
        <taxon>Ecdysozoa</taxon>
        <taxon>Arthropoda</taxon>
        <taxon>Hexapoda</taxon>
        <taxon>Insecta</taxon>
        <taxon>Pterygota</taxon>
        <taxon>Neoptera</taxon>
        <taxon>Paraneoptera</taxon>
        <taxon>Hemiptera</taxon>
        <taxon>Heteroptera</taxon>
        <taxon>Panheteroptera</taxon>
        <taxon>Cimicomorpha</taxon>
        <taxon>Reduviidae</taxon>
        <taxon>Triatominae</taxon>
        <taxon>Rhodnius</taxon>
    </lineage>
</organism>
<dbReference type="AlphaFoldDB" id="T1HWY4"/>